<protein>
    <submittedName>
        <fullName evidence="2">Uncharacterized protein</fullName>
    </submittedName>
</protein>
<feature type="region of interest" description="Disordered" evidence="1">
    <location>
        <begin position="1"/>
        <end position="66"/>
    </location>
</feature>
<organism evidence="2 3">
    <name type="scientific">Pleurodeles waltl</name>
    <name type="common">Iberian ribbed newt</name>
    <dbReference type="NCBI Taxonomy" id="8319"/>
    <lineage>
        <taxon>Eukaryota</taxon>
        <taxon>Metazoa</taxon>
        <taxon>Chordata</taxon>
        <taxon>Craniata</taxon>
        <taxon>Vertebrata</taxon>
        <taxon>Euteleostomi</taxon>
        <taxon>Amphibia</taxon>
        <taxon>Batrachia</taxon>
        <taxon>Caudata</taxon>
        <taxon>Salamandroidea</taxon>
        <taxon>Salamandridae</taxon>
        <taxon>Pleurodelinae</taxon>
        <taxon>Pleurodeles</taxon>
    </lineage>
</organism>
<name>A0AAV7Q0Q4_PLEWA</name>
<dbReference type="EMBL" id="JANPWB010000011">
    <property type="protein sequence ID" value="KAJ1133104.1"/>
    <property type="molecule type" value="Genomic_DNA"/>
</dbReference>
<proteinExistence type="predicted"/>
<comment type="caution">
    <text evidence="2">The sequence shown here is derived from an EMBL/GenBank/DDBJ whole genome shotgun (WGS) entry which is preliminary data.</text>
</comment>
<reference evidence="2" key="1">
    <citation type="journal article" date="2022" name="bioRxiv">
        <title>Sequencing and chromosome-scale assembly of the giantPleurodeles waltlgenome.</title>
        <authorList>
            <person name="Brown T."/>
            <person name="Elewa A."/>
            <person name="Iarovenko S."/>
            <person name="Subramanian E."/>
            <person name="Araus A.J."/>
            <person name="Petzold A."/>
            <person name="Susuki M."/>
            <person name="Suzuki K.-i.T."/>
            <person name="Hayashi T."/>
            <person name="Toyoda A."/>
            <person name="Oliveira C."/>
            <person name="Osipova E."/>
            <person name="Leigh N.D."/>
            <person name="Simon A."/>
            <person name="Yun M.H."/>
        </authorList>
    </citation>
    <scope>NUCLEOTIDE SEQUENCE</scope>
    <source>
        <strain evidence="2">20211129_DDA</strain>
        <tissue evidence="2">Liver</tissue>
    </source>
</reference>
<keyword evidence="3" id="KW-1185">Reference proteome</keyword>
<sequence>MLRQGQAPTGTPRPAAVGLQDNYGGRGGGTSGHEMVGGAAAEKSGRSPVLRRPPPSTCAVPTLKGRRHKLRMACPAATRSESKAPPLLYSSKRERRHTCGYLNFNQTLS</sequence>
<dbReference type="AlphaFoldDB" id="A0AAV7Q0Q4"/>
<evidence type="ECO:0000313" key="2">
    <source>
        <dbReference type="EMBL" id="KAJ1133104.1"/>
    </source>
</evidence>
<evidence type="ECO:0000256" key="1">
    <source>
        <dbReference type="SAM" id="MobiDB-lite"/>
    </source>
</evidence>
<evidence type="ECO:0000313" key="3">
    <source>
        <dbReference type="Proteomes" id="UP001066276"/>
    </source>
</evidence>
<dbReference type="Proteomes" id="UP001066276">
    <property type="component" value="Chromosome 7"/>
</dbReference>
<gene>
    <name evidence="2" type="ORF">NDU88_011402</name>
</gene>
<accession>A0AAV7Q0Q4</accession>